<dbReference type="InterPro" id="IPR016064">
    <property type="entry name" value="NAD/diacylglycerol_kinase_sf"/>
</dbReference>
<comment type="caution">
    <text evidence="2">The sequence shown here is derived from an EMBL/GenBank/DDBJ whole genome shotgun (WGS) entry which is preliminary data.</text>
</comment>
<dbReference type="PROSITE" id="PS50146">
    <property type="entry name" value="DAGK"/>
    <property type="match status" value="1"/>
</dbReference>
<keyword evidence="2" id="KW-0418">Kinase</keyword>
<name>A0A4R0PCM4_9HYPH</name>
<evidence type="ECO:0000313" key="3">
    <source>
        <dbReference type="Proteomes" id="UP000291301"/>
    </source>
</evidence>
<dbReference type="AlphaFoldDB" id="A0A4R0PCM4"/>
<dbReference type="Proteomes" id="UP000291301">
    <property type="component" value="Unassembled WGS sequence"/>
</dbReference>
<sequence length="319" mass="34401">MGDSRLSATDPARKTMRFAAIINPGASTVKDVERDWLEETLVTRFAEGGHEVSINFADGPSMISAMKAAVKDDDVEGVIAGGGDGTISAAAAILRDTGKHLAVLPAGNMNLFARSLGVPLEIEAAIEALACGRPGKADIAYANDRPFIHEFSLGLHPEMIEQRDKQKYGSRMAKLVASMRSLYQVILRPPRVRVWLDDGEGSERAIATPALVVSNNVFGEGHLPYADRVDGGELGIYIARSSRSADLAAVTARLPLGSWADLPHMEFFTAKKLKLSRKRRLKVAIDGELVMMEAPVEIRIAPGALDLIIPTEEHAVRGQ</sequence>
<dbReference type="EMBL" id="SJST01000002">
    <property type="protein sequence ID" value="TCD15221.1"/>
    <property type="molecule type" value="Genomic_DNA"/>
</dbReference>
<dbReference type="Gene3D" id="3.40.50.10330">
    <property type="entry name" value="Probable inorganic polyphosphate/atp-NAD kinase, domain 1"/>
    <property type="match status" value="1"/>
</dbReference>
<dbReference type="GO" id="GO:0019242">
    <property type="term" value="P:methylglyoxal biosynthetic process"/>
    <property type="evidence" value="ECO:0007669"/>
    <property type="project" value="InterPro"/>
</dbReference>
<gene>
    <name evidence="2" type="ORF">E0D97_06670</name>
</gene>
<evidence type="ECO:0000259" key="1">
    <source>
        <dbReference type="PROSITE" id="PS50146"/>
    </source>
</evidence>
<keyword evidence="3" id="KW-1185">Reference proteome</keyword>
<dbReference type="InterPro" id="IPR001206">
    <property type="entry name" value="Diacylglycerol_kinase_cat_dom"/>
</dbReference>
<dbReference type="GO" id="GO:0005829">
    <property type="term" value="C:cytosol"/>
    <property type="evidence" value="ECO:0007669"/>
    <property type="project" value="TreeGrafter"/>
</dbReference>
<dbReference type="InterPro" id="IPR004363">
    <property type="entry name" value="Methylgl_synth"/>
</dbReference>
<keyword evidence="2" id="KW-0808">Transferase</keyword>
<dbReference type="SMART" id="SM00046">
    <property type="entry name" value="DAGKc"/>
    <property type="match status" value="1"/>
</dbReference>
<organism evidence="2 3">
    <name type="scientific">Oricola cellulosilytica</name>
    <dbReference type="NCBI Taxonomy" id="1429082"/>
    <lineage>
        <taxon>Bacteria</taxon>
        <taxon>Pseudomonadati</taxon>
        <taxon>Pseudomonadota</taxon>
        <taxon>Alphaproteobacteria</taxon>
        <taxon>Hyphomicrobiales</taxon>
        <taxon>Ahrensiaceae</taxon>
        <taxon>Oricola</taxon>
    </lineage>
</organism>
<feature type="domain" description="DAGKc" evidence="1">
    <location>
        <begin position="13"/>
        <end position="146"/>
    </location>
</feature>
<protein>
    <submittedName>
        <fullName evidence="2">Diacylglycerol kinase family lipid kinase</fullName>
    </submittedName>
</protein>
<dbReference type="SUPFAM" id="SSF111331">
    <property type="entry name" value="NAD kinase/diacylglycerol kinase-like"/>
    <property type="match status" value="1"/>
</dbReference>
<dbReference type="GO" id="GO:0008929">
    <property type="term" value="F:methylglyoxal synthase activity"/>
    <property type="evidence" value="ECO:0007669"/>
    <property type="project" value="InterPro"/>
</dbReference>
<dbReference type="GO" id="GO:0016301">
    <property type="term" value="F:kinase activity"/>
    <property type="evidence" value="ECO:0007669"/>
    <property type="project" value="UniProtKB-KW"/>
</dbReference>
<dbReference type="Pfam" id="PF00781">
    <property type="entry name" value="DAGK_cat"/>
    <property type="match status" value="1"/>
</dbReference>
<accession>A0A4R0PCM4</accession>
<evidence type="ECO:0000313" key="2">
    <source>
        <dbReference type="EMBL" id="TCD15221.1"/>
    </source>
</evidence>
<dbReference type="InterPro" id="IPR045540">
    <property type="entry name" value="YegS/DAGK_C"/>
</dbReference>
<proteinExistence type="predicted"/>
<dbReference type="PANTHER" id="PTHR30492">
    <property type="entry name" value="METHYLGLYOXAL SYNTHASE"/>
    <property type="match status" value="1"/>
</dbReference>
<dbReference type="Gene3D" id="2.60.200.40">
    <property type="match status" value="1"/>
</dbReference>
<reference evidence="2 3" key="1">
    <citation type="journal article" date="2015" name="Antonie Van Leeuwenhoek">
        <title>Oricola cellulosilytica gen. nov., sp. nov., a cellulose-degrading bacterium of the family Phyllobacteriaceae isolated from surface seashore water, and emended descriptions of Mesorhizobium loti and Phyllobacterium myrsinacearum.</title>
        <authorList>
            <person name="Hameed A."/>
            <person name="Shahina M."/>
            <person name="Lai W.A."/>
            <person name="Lin S.Y."/>
            <person name="Young L.S."/>
            <person name="Liu Y.C."/>
            <person name="Hsu Y.H."/>
            <person name="Young C.C."/>
        </authorList>
    </citation>
    <scope>NUCLEOTIDE SEQUENCE [LARGE SCALE GENOMIC DNA]</scope>
    <source>
        <strain evidence="2 3">KCTC 52183</strain>
    </source>
</reference>
<dbReference type="InterPro" id="IPR017438">
    <property type="entry name" value="ATP-NAD_kinase_N"/>
</dbReference>
<dbReference type="Pfam" id="PF19279">
    <property type="entry name" value="YegS_C"/>
    <property type="match status" value="1"/>
</dbReference>
<dbReference type="PANTHER" id="PTHR30492:SF0">
    <property type="entry name" value="METHYLGLYOXAL SYNTHASE"/>
    <property type="match status" value="1"/>
</dbReference>